<proteinExistence type="predicted"/>
<evidence type="ECO:0000313" key="1">
    <source>
        <dbReference type="EMBL" id="ASU36282.1"/>
    </source>
</evidence>
<keyword evidence="2" id="KW-1185">Reference proteome</keyword>
<name>A0A223P2F4_9SPHI</name>
<sequence length="56" mass="6637">MLQHVKKKPTDLTIKVFFKILEAEDLFNISHRFRNLKQIGDKVYFPIGTMAAFFCF</sequence>
<evidence type="ECO:0000313" key="2">
    <source>
        <dbReference type="Proteomes" id="UP000215002"/>
    </source>
</evidence>
<reference evidence="1 2" key="1">
    <citation type="submission" date="2017-08" db="EMBL/GenBank/DDBJ databases">
        <title>Complete genome sequence of Mucilaginibacter sp. strain BJC16-A31.</title>
        <authorList>
            <consortium name="Henan University of Science and Technology"/>
            <person name="You X."/>
        </authorList>
    </citation>
    <scope>NUCLEOTIDE SEQUENCE [LARGE SCALE GENOMIC DNA]</scope>
    <source>
        <strain evidence="1 2">BJC16-A31</strain>
    </source>
</reference>
<accession>A0A223P2F4</accession>
<organism evidence="1 2">
    <name type="scientific">Mucilaginibacter xinganensis</name>
    <dbReference type="NCBI Taxonomy" id="1234841"/>
    <lineage>
        <taxon>Bacteria</taxon>
        <taxon>Pseudomonadati</taxon>
        <taxon>Bacteroidota</taxon>
        <taxon>Sphingobacteriia</taxon>
        <taxon>Sphingobacteriales</taxon>
        <taxon>Sphingobacteriaceae</taxon>
        <taxon>Mucilaginibacter</taxon>
    </lineage>
</organism>
<dbReference type="AlphaFoldDB" id="A0A223P2F4"/>
<dbReference type="KEGG" id="muc:MuYL_4397"/>
<gene>
    <name evidence="1" type="ORF">MuYL_4397</name>
</gene>
<dbReference type="Proteomes" id="UP000215002">
    <property type="component" value="Chromosome"/>
</dbReference>
<dbReference type="EMBL" id="CP022743">
    <property type="protein sequence ID" value="ASU36282.1"/>
    <property type="molecule type" value="Genomic_DNA"/>
</dbReference>
<protein>
    <submittedName>
        <fullName evidence="1">Uncharacterized protein</fullName>
    </submittedName>
</protein>